<feature type="transmembrane region" description="Helical" evidence="2">
    <location>
        <begin position="381"/>
        <end position="398"/>
    </location>
</feature>
<dbReference type="Ensembl" id="ENSGMOT00000040491.1">
    <property type="protein sequence ID" value="ENSGMOP00000052502.1"/>
    <property type="gene ID" value="ENSGMOG00000032652.1"/>
</dbReference>
<proteinExistence type="predicted"/>
<dbReference type="Gene3D" id="1.20.1250.20">
    <property type="entry name" value="MFS general substrate transporter like domains"/>
    <property type="match status" value="2"/>
</dbReference>
<dbReference type="GeneID" id="115559798"/>
<feature type="transmembrane region" description="Helical" evidence="2">
    <location>
        <begin position="507"/>
        <end position="526"/>
    </location>
</feature>
<organism evidence="4 5">
    <name type="scientific">Gadus morhua</name>
    <name type="common">Atlantic cod</name>
    <dbReference type="NCBI Taxonomy" id="8049"/>
    <lineage>
        <taxon>Eukaryota</taxon>
        <taxon>Metazoa</taxon>
        <taxon>Chordata</taxon>
        <taxon>Craniata</taxon>
        <taxon>Vertebrata</taxon>
        <taxon>Euteleostomi</taxon>
        <taxon>Actinopterygii</taxon>
        <taxon>Neopterygii</taxon>
        <taxon>Teleostei</taxon>
        <taxon>Neoteleostei</taxon>
        <taxon>Acanthomorphata</taxon>
        <taxon>Zeiogadaria</taxon>
        <taxon>Gadariae</taxon>
        <taxon>Gadiformes</taxon>
        <taxon>Gadoidei</taxon>
        <taxon>Gadidae</taxon>
        <taxon>Gadus</taxon>
    </lineage>
</organism>
<dbReference type="PROSITE" id="PS51257">
    <property type="entry name" value="PROKAR_LIPOPROTEIN"/>
    <property type="match status" value="1"/>
</dbReference>
<dbReference type="SUPFAM" id="SSF103473">
    <property type="entry name" value="MFS general substrate transporter"/>
    <property type="match status" value="1"/>
</dbReference>
<accession>A0A8C5BXM8</accession>
<feature type="transmembrane region" description="Helical" evidence="2">
    <location>
        <begin position="474"/>
        <end position="495"/>
    </location>
</feature>
<dbReference type="GO" id="GO:0016020">
    <property type="term" value="C:membrane"/>
    <property type="evidence" value="ECO:0007669"/>
    <property type="project" value="UniProtKB-SubCell"/>
</dbReference>
<dbReference type="InterPro" id="IPR011701">
    <property type="entry name" value="MFS"/>
</dbReference>
<keyword evidence="2" id="KW-0812">Transmembrane</keyword>
<dbReference type="RefSeq" id="XP_030234756.1">
    <property type="nucleotide sequence ID" value="XM_030378896.1"/>
</dbReference>
<keyword evidence="2" id="KW-1133">Transmembrane helix</keyword>
<dbReference type="OMA" id="WLHTYQE"/>
<feature type="transmembrane region" description="Helical" evidence="2">
    <location>
        <begin position="16"/>
        <end position="36"/>
    </location>
</feature>
<feature type="transmembrane region" description="Helical" evidence="2">
    <location>
        <begin position="418"/>
        <end position="436"/>
    </location>
</feature>
<reference evidence="4" key="1">
    <citation type="submission" date="2025-08" db="UniProtKB">
        <authorList>
            <consortium name="Ensembl"/>
        </authorList>
    </citation>
    <scope>IDENTIFICATION</scope>
</reference>
<dbReference type="Proteomes" id="UP000694546">
    <property type="component" value="Chromosome 15"/>
</dbReference>
<evidence type="ECO:0000256" key="1">
    <source>
        <dbReference type="ARBA" id="ARBA00004141"/>
    </source>
</evidence>
<protein>
    <submittedName>
        <fullName evidence="4">Solute carrier family 16 member 9a</fullName>
    </submittedName>
</protein>
<feature type="transmembrane region" description="Helical" evidence="2">
    <location>
        <begin position="143"/>
        <end position="163"/>
    </location>
</feature>
<dbReference type="RefSeq" id="XP_030234755.1">
    <property type="nucleotide sequence ID" value="XM_030378895.1"/>
</dbReference>
<evidence type="ECO:0000313" key="4">
    <source>
        <dbReference type="Ensembl" id="ENSGMOP00000052502.1"/>
    </source>
</evidence>
<dbReference type="InterPro" id="IPR050327">
    <property type="entry name" value="Proton-linked_MCT"/>
</dbReference>
<dbReference type="OrthoDB" id="6509908at2759"/>
<dbReference type="PANTHER" id="PTHR11360">
    <property type="entry name" value="MONOCARBOXYLATE TRANSPORTER"/>
    <property type="match status" value="1"/>
</dbReference>
<dbReference type="AlphaFoldDB" id="A0A8C5BXM8"/>
<dbReference type="PROSITE" id="PS50850">
    <property type="entry name" value="MFS"/>
    <property type="match status" value="1"/>
</dbReference>
<dbReference type="PANTHER" id="PTHR11360:SF158">
    <property type="entry name" value="MONOCARBOXYLATE TRANSPORTER 9"/>
    <property type="match status" value="1"/>
</dbReference>
<sequence length="587" mass="64286">MAATMRSSARPAPDGGWGWVIVVACFMAQLLAYGSPQSVGVLYPEWLNAFQQGKGMTAWVGSLVSGLGLIASPVCSACVDNFGARPVTIFSGVMVAGGLMLSAFAPNVQFLFFSYGIVVGLGCGLVYNATLTITCQYFDKRRGLALGIVTTGTSFGAFVYAALQNELLRLFGLNGCLLIVGAMSLNLMACAGFMRPLNMPGYLVKRKAALERNAQKQLLEKEFLEKELLEKHLPEKQLLEKEFLEKELLEKHLPEKQLLEKEFLEKELLEKHLPEKQLLEKQLREKELLERQLPEKQLLEKLALDDLKISPGLTAANKCAMVAKEHSITIDAKDSALVQSDDNGKKQGFLGRLAVVKVLKKKQQAYFNYTHSLANILQDRVMLAFCVAVFLFSLGAFPPVLFMEDVAQSEGLAQGPSLVPLVSIVAITTGLGKLALGMLADLKFINSIYLYTFSLFATSLALLLIPITKTYVGLQVLSAVVGFFSGNWSLTSYITTKIVGIDRLTQAHGVLLLFGGFGIAIGPPVVGWFFDWTQSYELAFYFSGSCVLLGGLILLVVALPCWDRKKRESDRPEVQYTINCDKVASVA</sequence>
<feature type="transmembrane region" description="Helical" evidence="2">
    <location>
        <begin position="56"/>
        <end position="75"/>
    </location>
</feature>
<dbReference type="Pfam" id="PF07690">
    <property type="entry name" value="MFS_1"/>
    <property type="match status" value="2"/>
</dbReference>
<feature type="domain" description="Major facilitator superfamily (MFS) profile" evidence="3">
    <location>
        <begin position="381"/>
        <end position="587"/>
    </location>
</feature>
<feature type="transmembrane region" description="Helical" evidence="2">
    <location>
        <begin position="169"/>
        <end position="189"/>
    </location>
</feature>
<feature type="transmembrane region" description="Helical" evidence="2">
    <location>
        <begin position="538"/>
        <end position="562"/>
    </location>
</feature>
<comment type="subcellular location">
    <subcellularLocation>
        <location evidence="1">Membrane</location>
        <topology evidence="1">Multi-pass membrane protein</topology>
    </subcellularLocation>
</comment>
<dbReference type="GO" id="GO:0008028">
    <property type="term" value="F:monocarboxylic acid transmembrane transporter activity"/>
    <property type="evidence" value="ECO:0007669"/>
    <property type="project" value="TreeGrafter"/>
</dbReference>
<feature type="transmembrane region" description="Helical" evidence="2">
    <location>
        <begin position="448"/>
        <end position="468"/>
    </location>
</feature>
<evidence type="ECO:0000313" key="5">
    <source>
        <dbReference type="Proteomes" id="UP000694546"/>
    </source>
</evidence>
<keyword evidence="5" id="KW-1185">Reference proteome</keyword>
<dbReference type="GeneTree" id="ENSGT00940000156416"/>
<evidence type="ECO:0000256" key="2">
    <source>
        <dbReference type="SAM" id="Phobius"/>
    </source>
</evidence>
<feature type="transmembrane region" description="Helical" evidence="2">
    <location>
        <begin position="111"/>
        <end position="131"/>
    </location>
</feature>
<keyword evidence="2" id="KW-0472">Membrane</keyword>
<reference evidence="4" key="2">
    <citation type="submission" date="2025-09" db="UniProtKB">
        <authorList>
            <consortium name="Ensembl"/>
        </authorList>
    </citation>
    <scope>IDENTIFICATION</scope>
</reference>
<dbReference type="InterPro" id="IPR036259">
    <property type="entry name" value="MFS_trans_sf"/>
</dbReference>
<gene>
    <name evidence="4" type="primary">SLC16A9</name>
    <name evidence="4" type="synonym">slc16a9</name>
</gene>
<dbReference type="InterPro" id="IPR020846">
    <property type="entry name" value="MFS_dom"/>
</dbReference>
<feature type="transmembrane region" description="Helical" evidence="2">
    <location>
        <begin position="87"/>
        <end position="105"/>
    </location>
</feature>
<name>A0A8C5BXM8_GADMO</name>
<evidence type="ECO:0000259" key="3">
    <source>
        <dbReference type="PROSITE" id="PS50850"/>
    </source>
</evidence>